<evidence type="ECO:0000256" key="6">
    <source>
        <dbReference type="ARBA" id="ARBA00022833"/>
    </source>
</evidence>
<keyword evidence="6" id="KW-0862">Zinc</keyword>
<gene>
    <name evidence="12" type="primary">LOC112455638</name>
</gene>
<dbReference type="FunFam" id="3.30.160.60:FF:000534">
    <property type="entry name" value="zinc finger protein 674"/>
    <property type="match status" value="1"/>
</dbReference>
<feature type="domain" description="C2H2-type" evidence="10">
    <location>
        <begin position="44"/>
        <end position="73"/>
    </location>
</feature>
<dbReference type="InterPro" id="IPR043359">
    <property type="entry name" value="GLI-like"/>
</dbReference>
<sequence length="124" mass="14159">YKILVHVRTDTNEKPHPCFQCDKSFSGVENLKIHARSHTSVRSYVCPFESCTKAYSTFSDSVKHTTTHAVAKPAYCKVPGCPKRSTAPSSLRKHVKTYRYYVTNNDKVQEKSFDASNVQEKNKR</sequence>
<dbReference type="Gene3D" id="3.30.160.60">
    <property type="entry name" value="Classic Zinc Finger"/>
    <property type="match status" value="3"/>
</dbReference>
<dbReference type="InterPro" id="IPR013087">
    <property type="entry name" value="Znf_C2H2_type"/>
</dbReference>
<evidence type="ECO:0000256" key="8">
    <source>
        <dbReference type="ARBA" id="ARBA00023242"/>
    </source>
</evidence>
<dbReference type="Pfam" id="PF00096">
    <property type="entry name" value="zf-C2H2"/>
    <property type="match status" value="1"/>
</dbReference>
<evidence type="ECO:0000256" key="5">
    <source>
        <dbReference type="ARBA" id="ARBA00022771"/>
    </source>
</evidence>
<evidence type="ECO:0000256" key="7">
    <source>
        <dbReference type="ARBA" id="ARBA00023125"/>
    </source>
</evidence>
<dbReference type="SUPFAM" id="SSF57667">
    <property type="entry name" value="beta-beta-alpha zinc fingers"/>
    <property type="match status" value="2"/>
</dbReference>
<dbReference type="GO" id="GO:0000981">
    <property type="term" value="F:DNA-binding transcription factor activity, RNA polymerase II-specific"/>
    <property type="evidence" value="ECO:0007669"/>
    <property type="project" value="TreeGrafter"/>
</dbReference>
<evidence type="ECO:0000256" key="2">
    <source>
        <dbReference type="ARBA" id="ARBA00010831"/>
    </source>
</evidence>
<keyword evidence="5 9" id="KW-0863">Zinc-finger</keyword>
<dbReference type="AlphaFoldDB" id="A0A6J1PU77"/>
<dbReference type="Proteomes" id="UP000504618">
    <property type="component" value="Unplaced"/>
</dbReference>
<reference evidence="12" key="1">
    <citation type="submission" date="2025-08" db="UniProtKB">
        <authorList>
            <consortium name="RefSeq"/>
        </authorList>
    </citation>
    <scope>IDENTIFICATION</scope>
    <source>
        <tissue evidence="12">Whole body</tissue>
    </source>
</reference>
<organism evidence="11 12">
    <name type="scientific">Temnothorax curvispinosus</name>
    <dbReference type="NCBI Taxonomy" id="300111"/>
    <lineage>
        <taxon>Eukaryota</taxon>
        <taxon>Metazoa</taxon>
        <taxon>Ecdysozoa</taxon>
        <taxon>Arthropoda</taxon>
        <taxon>Hexapoda</taxon>
        <taxon>Insecta</taxon>
        <taxon>Pterygota</taxon>
        <taxon>Neoptera</taxon>
        <taxon>Endopterygota</taxon>
        <taxon>Hymenoptera</taxon>
        <taxon>Apocrita</taxon>
        <taxon>Aculeata</taxon>
        <taxon>Formicoidea</taxon>
        <taxon>Formicidae</taxon>
        <taxon>Myrmicinae</taxon>
        <taxon>Temnothorax</taxon>
    </lineage>
</organism>
<evidence type="ECO:0000256" key="4">
    <source>
        <dbReference type="ARBA" id="ARBA00022737"/>
    </source>
</evidence>
<evidence type="ECO:0000259" key="10">
    <source>
        <dbReference type="PROSITE" id="PS50157"/>
    </source>
</evidence>
<comment type="similarity">
    <text evidence="2">Belongs to the GLI C2H2-type zinc-finger protein family.</text>
</comment>
<dbReference type="InterPro" id="IPR036236">
    <property type="entry name" value="Znf_C2H2_sf"/>
</dbReference>
<dbReference type="SMART" id="SM00355">
    <property type="entry name" value="ZnF_C2H2"/>
    <property type="match status" value="3"/>
</dbReference>
<dbReference type="GO" id="GO:0005634">
    <property type="term" value="C:nucleus"/>
    <property type="evidence" value="ECO:0007669"/>
    <property type="project" value="UniProtKB-SubCell"/>
</dbReference>
<dbReference type="RefSeq" id="XP_024873442.1">
    <property type="nucleotide sequence ID" value="XM_025017674.1"/>
</dbReference>
<accession>A0A6J1PU77</accession>
<keyword evidence="8" id="KW-0539">Nucleus</keyword>
<evidence type="ECO:0000313" key="12">
    <source>
        <dbReference type="RefSeq" id="XP_024873442.1"/>
    </source>
</evidence>
<comment type="subcellular location">
    <subcellularLocation>
        <location evidence="1">Nucleus</location>
    </subcellularLocation>
</comment>
<feature type="domain" description="C2H2-type" evidence="10">
    <location>
        <begin position="16"/>
        <end position="43"/>
    </location>
</feature>
<dbReference type="PANTHER" id="PTHR45718:SF8">
    <property type="entry name" value="GLIS FAMILY ZINC FINGER 2"/>
    <property type="match status" value="1"/>
</dbReference>
<dbReference type="PROSITE" id="PS00028">
    <property type="entry name" value="ZINC_FINGER_C2H2_1"/>
    <property type="match status" value="2"/>
</dbReference>
<protein>
    <submittedName>
        <fullName evidence="12">LOW QUALITY PROTEIN: zinc finger protein GLIS2-like</fullName>
    </submittedName>
</protein>
<evidence type="ECO:0000313" key="11">
    <source>
        <dbReference type="Proteomes" id="UP000504618"/>
    </source>
</evidence>
<dbReference type="PANTHER" id="PTHR45718">
    <property type="entry name" value="TRANSCRIPTIONAL ACTIVATOR CUBITUS INTERRUPTUS"/>
    <property type="match status" value="1"/>
</dbReference>
<dbReference type="PROSITE" id="PS50157">
    <property type="entry name" value="ZINC_FINGER_C2H2_2"/>
    <property type="match status" value="2"/>
</dbReference>
<dbReference type="GO" id="GO:0008270">
    <property type="term" value="F:zinc ion binding"/>
    <property type="evidence" value="ECO:0007669"/>
    <property type="project" value="UniProtKB-KW"/>
</dbReference>
<dbReference type="GO" id="GO:0000978">
    <property type="term" value="F:RNA polymerase II cis-regulatory region sequence-specific DNA binding"/>
    <property type="evidence" value="ECO:0007669"/>
    <property type="project" value="TreeGrafter"/>
</dbReference>
<keyword evidence="11" id="KW-1185">Reference proteome</keyword>
<keyword evidence="4" id="KW-0677">Repeat</keyword>
<evidence type="ECO:0000256" key="3">
    <source>
        <dbReference type="ARBA" id="ARBA00022723"/>
    </source>
</evidence>
<feature type="non-terminal residue" evidence="12">
    <location>
        <position position="1"/>
    </location>
</feature>
<dbReference type="OrthoDB" id="3214149at2759"/>
<evidence type="ECO:0000256" key="9">
    <source>
        <dbReference type="PROSITE-ProRule" id="PRU00042"/>
    </source>
</evidence>
<keyword evidence="7" id="KW-0238">DNA-binding</keyword>
<proteinExistence type="inferred from homology"/>
<keyword evidence="3" id="KW-0479">Metal-binding</keyword>
<dbReference type="GeneID" id="112455638"/>
<evidence type="ECO:0000256" key="1">
    <source>
        <dbReference type="ARBA" id="ARBA00004123"/>
    </source>
</evidence>
<name>A0A6J1PU77_9HYME</name>